<proteinExistence type="predicted"/>
<evidence type="ECO:0000259" key="1">
    <source>
        <dbReference type="Pfam" id="PF03184"/>
    </source>
</evidence>
<dbReference type="Pfam" id="PF03184">
    <property type="entry name" value="DDE_1"/>
    <property type="match status" value="1"/>
</dbReference>
<sequence length="528" mass="59719">MPGELKELSRQIRLLTKRCKRQEAAERDRGSRVGQVRQRCAPDSLVCLLVYILSNYVVELAADFVLGKGWKNDRVHCTGCDDVIAAVEWGYIRTPLDVLLDLELEPLKLLSAAAVLAAAKYVLEHRLAAWVETQNRDHGVAPSRHLLVHHALTCVPNMVPREVRSRLLGQISGPARKQRKFLASFRRRWGARYGRLRAEDVVGVEERRRKATVFFQWMNEAWKQSPKAPLLVNMDETSMVRHPAGHWGTVMKSAQMKGRCAVDRATLGERRSCITLMASICPESALQEILPQVLLGNEHQLSVRTLRTLRPSLPNNLHIWREKSAWTNTGLIKRYLSLLARSLGNVVEKRTVLVLMDMNPSHLDYSLIAHARRLSLRLVLVPAKMTKWLQPADVALFNKLKKSFRAKWCEVKSTSPQGTVSQEQWLHLICSAVQEVLLGFCWRAVFASTGLLGSQEAISESLCQELGLDTPPQVPERSPTRSEAVVLFPARTKVEVLAWIHFCPKSKVPLCCPPPVSYYRGQAVRRLE</sequence>
<evidence type="ECO:0000313" key="3">
    <source>
        <dbReference type="Proteomes" id="UP000601435"/>
    </source>
</evidence>
<dbReference type="AlphaFoldDB" id="A0A812P945"/>
<organism evidence="2 3">
    <name type="scientific">Symbiodinium necroappetens</name>
    <dbReference type="NCBI Taxonomy" id="1628268"/>
    <lineage>
        <taxon>Eukaryota</taxon>
        <taxon>Sar</taxon>
        <taxon>Alveolata</taxon>
        <taxon>Dinophyceae</taxon>
        <taxon>Suessiales</taxon>
        <taxon>Symbiodiniaceae</taxon>
        <taxon>Symbiodinium</taxon>
    </lineage>
</organism>
<feature type="domain" description="DDE-1" evidence="1">
    <location>
        <begin position="304"/>
        <end position="417"/>
    </location>
</feature>
<comment type="caution">
    <text evidence="2">The sequence shown here is derived from an EMBL/GenBank/DDBJ whole genome shotgun (WGS) entry which is preliminary data.</text>
</comment>
<accession>A0A812P945</accession>
<dbReference type="InterPro" id="IPR004875">
    <property type="entry name" value="DDE_SF_endonuclease_dom"/>
</dbReference>
<dbReference type="EMBL" id="CAJNJA010014429">
    <property type="protein sequence ID" value="CAE7342167.1"/>
    <property type="molecule type" value="Genomic_DNA"/>
</dbReference>
<reference evidence="2" key="1">
    <citation type="submission" date="2021-02" db="EMBL/GenBank/DDBJ databases">
        <authorList>
            <person name="Dougan E. K."/>
            <person name="Rhodes N."/>
            <person name="Thang M."/>
            <person name="Chan C."/>
        </authorList>
    </citation>
    <scope>NUCLEOTIDE SEQUENCE</scope>
</reference>
<keyword evidence="3" id="KW-1185">Reference proteome</keyword>
<dbReference type="Proteomes" id="UP000601435">
    <property type="component" value="Unassembled WGS sequence"/>
</dbReference>
<gene>
    <name evidence="2" type="ORF">SNEC2469_LOCUS8824</name>
</gene>
<name>A0A812P945_9DINO</name>
<protein>
    <recommendedName>
        <fullName evidence="1">DDE-1 domain-containing protein</fullName>
    </recommendedName>
</protein>
<dbReference type="GO" id="GO:0003676">
    <property type="term" value="F:nucleic acid binding"/>
    <property type="evidence" value="ECO:0007669"/>
    <property type="project" value="InterPro"/>
</dbReference>
<dbReference type="OrthoDB" id="423977at2759"/>
<evidence type="ECO:0000313" key="2">
    <source>
        <dbReference type="EMBL" id="CAE7342167.1"/>
    </source>
</evidence>